<accession>A0A3P5ZZJ2</accession>
<sequence>MDLYLLLVIAATLLCSRIFSFVYGKFRVQENKIIASSRASTEQMSGNPFSVILSRSLGAKESTCSLITRSQEESLSDLSSRRQSKDQELRLCCSRKDTLLPLGVLTS</sequence>
<protein>
    <submittedName>
        <fullName evidence="1">Uncharacterized protein</fullName>
    </submittedName>
</protein>
<name>A0A3P5ZZJ2_BRACM</name>
<gene>
    <name evidence="1" type="ORF">BRAA01T04542Z</name>
</gene>
<organism evidence="1">
    <name type="scientific">Brassica campestris</name>
    <name type="common">Field mustard</name>
    <dbReference type="NCBI Taxonomy" id="3711"/>
    <lineage>
        <taxon>Eukaryota</taxon>
        <taxon>Viridiplantae</taxon>
        <taxon>Streptophyta</taxon>
        <taxon>Embryophyta</taxon>
        <taxon>Tracheophyta</taxon>
        <taxon>Spermatophyta</taxon>
        <taxon>Magnoliopsida</taxon>
        <taxon>eudicotyledons</taxon>
        <taxon>Gunneridae</taxon>
        <taxon>Pentapetalae</taxon>
        <taxon>rosids</taxon>
        <taxon>malvids</taxon>
        <taxon>Brassicales</taxon>
        <taxon>Brassicaceae</taxon>
        <taxon>Brassiceae</taxon>
        <taxon>Brassica</taxon>
    </lineage>
</organism>
<evidence type="ECO:0000313" key="1">
    <source>
        <dbReference type="EMBL" id="VDC78040.1"/>
    </source>
</evidence>
<dbReference type="AlphaFoldDB" id="A0A3P5ZZJ2"/>
<reference evidence="1" key="1">
    <citation type="submission" date="2018-11" db="EMBL/GenBank/DDBJ databases">
        <authorList>
            <consortium name="Genoscope - CEA"/>
            <person name="William W."/>
        </authorList>
    </citation>
    <scope>NUCLEOTIDE SEQUENCE</scope>
</reference>
<dbReference type="EMBL" id="LR031571">
    <property type="protein sequence ID" value="VDC78040.1"/>
    <property type="molecule type" value="Genomic_DNA"/>
</dbReference>
<proteinExistence type="predicted"/>